<dbReference type="Pfam" id="PF02698">
    <property type="entry name" value="DUF218"/>
    <property type="match status" value="1"/>
</dbReference>
<reference evidence="2 3" key="1">
    <citation type="submission" date="2013-01" db="EMBL/GenBank/DDBJ databases">
        <authorList>
            <person name="Fiebig A."/>
            <person name="Goeker M."/>
            <person name="Klenk H.-P.P."/>
        </authorList>
    </citation>
    <scope>NUCLEOTIDE SEQUENCE [LARGE SCALE GENOMIC DNA]</scope>
    <source>
        <strain evidence="2 3">DSM 24838</strain>
    </source>
</reference>
<dbReference type="EMBL" id="AONG01000021">
    <property type="protein sequence ID" value="KIQ67629.1"/>
    <property type="molecule type" value="Genomic_DNA"/>
</dbReference>
<dbReference type="OrthoDB" id="9809813at2"/>
<dbReference type="InterPro" id="IPR014729">
    <property type="entry name" value="Rossmann-like_a/b/a_fold"/>
</dbReference>
<dbReference type="GO" id="GO:0043164">
    <property type="term" value="P:Gram-negative-bacterium-type cell wall biogenesis"/>
    <property type="evidence" value="ECO:0007669"/>
    <property type="project" value="TreeGrafter"/>
</dbReference>
<dbReference type="PANTHER" id="PTHR30336:SF4">
    <property type="entry name" value="ENVELOPE BIOGENESIS FACTOR ELYC"/>
    <property type="match status" value="1"/>
</dbReference>
<dbReference type="GO" id="GO:0005886">
    <property type="term" value="C:plasma membrane"/>
    <property type="evidence" value="ECO:0007669"/>
    <property type="project" value="TreeGrafter"/>
</dbReference>
<feature type="domain" description="DUF218" evidence="1">
    <location>
        <begin position="41"/>
        <end position="159"/>
    </location>
</feature>
<sequence length="215" mass="22755">MRRALRRLGWLALLALLLPALAVSGSMALSPRCADLDGRWDAAVVLGEGLGRFRGLSEGGLDRTLAGAGLQTSGKVATLIFSGRNGGRTPIVADEMARIAVAEGVPPGAARAEIRSDSTLENAAYSLAMLSPDETFVVVTEGYHLWRSWASFAWAGRAPDAICQSSPIANRDPAFVAGRLAREAAAWGLNVARGTLWSVAALLGREDDLPERFLD</sequence>
<dbReference type="eggNOG" id="COG1434">
    <property type="taxonomic scope" value="Bacteria"/>
</dbReference>
<gene>
    <name evidence="2" type="ORF">Wenmar_03758</name>
</gene>
<proteinExistence type="predicted"/>
<accession>A0A0D0PZ17</accession>
<dbReference type="PANTHER" id="PTHR30336">
    <property type="entry name" value="INNER MEMBRANE PROTEIN, PROBABLE PERMEASE"/>
    <property type="match status" value="1"/>
</dbReference>
<comment type="caution">
    <text evidence="2">The sequence shown here is derived from an EMBL/GenBank/DDBJ whole genome shotgun (WGS) entry which is preliminary data.</text>
</comment>
<dbReference type="AlphaFoldDB" id="A0A0D0PZ17"/>
<evidence type="ECO:0000313" key="2">
    <source>
        <dbReference type="EMBL" id="KIQ67629.1"/>
    </source>
</evidence>
<name>A0A0D0PZ17_9RHOB</name>
<organism evidence="2 3">
    <name type="scientific">Wenxinia marina DSM 24838</name>
    <dbReference type="NCBI Taxonomy" id="1123501"/>
    <lineage>
        <taxon>Bacteria</taxon>
        <taxon>Pseudomonadati</taxon>
        <taxon>Pseudomonadota</taxon>
        <taxon>Alphaproteobacteria</taxon>
        <taxon>Rhodobacterales</taxon>
        <taxon>Roseobacteraceae</taxon>
        <taxon>Wenxinia</taxon>
    </lineage>
</organism>
<protein>
    <recommendedName>
        <fullName evidence="1">DUF218 domain-containing protein</fullName>
    </recommendedName>
</protein>
<evidence type="ECO:0000259" key="1">
    <source>
        <dbReference type="Pfam" id="PF02698"/>
    </source>
</evidence>
<dbReference type="CDD" id="cd06259">
    <property type="entry name" value="YdcF-like"/>
    <property type="match status" value="1"/>
</dbReference>
<dbReference type="PATRIC" id="fig|1123501.6.peg.3886"/>
<dbReference type="STRING" id="1123501.Wenmar_03758"/>
<dbReference type="RefSeq" id="WP_018303148.1">
    <property type="nucleotide sequence ID" value="NZ_KB902291.1"/>
</dbReference>
<dbReference type="Gene3D" id="3.40.50.620">
    <property type="entry name" value="HUPs"/>
    <property type="match status" value="1"/>
</dbReference>
<dbReference type="GO" id="GO:0000270">
    <property type="term" value="P:peptidoglycan metabolic process"/>
    <property type="evidence" value="ECO:0007669"/>
    <property type="project" value="TreeGrafter"/>
</dbReference>
<evidence type="ECO:0000313" key="3">
    <source>
        <dbReference type="Proteomes" id="UP000035100"/>
    </source>
</evidence>
<dbReference type="InterPro" id="IPR003848">
    <property type="entry name" value="DUF218"/>
</dbReference>
<dbReference type="Proteomes" id="UP000035100">
    <property type="component" value="Unassembled WGS sequence"/>
</dbReference>
<dbReference type="InterPro" id="IPR051599">
    <property type="entry name" value="Cell_Envelope_Assoc"/>
</dbReference>
<keyword evidence="3" id="KW-1185">Reference proteome</keyword>